<comment type="caution">
    <text evidence="7">The sequence shown here is derived from an EMBL/GenBank/DDBJ whole genome shotgun (WGS) entry which is preliminary data.</text>
</comment>
<keyword evidence="4 5" id="KW-0067">ATP-binding</keyword>
<dbReference type="PROSITE" id="PS00039">
    <property type="entry name" value="DEAD_ATP_HELICASE"/>
    <property type="match status" value="1"/>
</dbReference>
<evidence type="ECO:0000256" key="2">
    <source>
        <dbReference type="ARBA" id="ARBA00022801"/>
    </source>
</evidence>
<name>A0ABQ5H6S7_9ASTR</name>
<reference evidence="7" key="1">
    <citation type="journal article" date="2022" name="Int. J. Mol. Sci.">
        <title>Draft Genome of Tanacetum Coccineum: Genomic Comparison of Closely Related Tanacetum-Family Plants.</title>
        <authorList>
            <person name="Yamashiro T."/>
            <person name="Shiraishi A."/>
            <person name="Nakayama K."/>
            <person name="Satake H."/>
        </authorList>
    </citation>
    <scope>NUCLEOTIDE SEQUENCE</scope>
</reference>
<keyword evidence="8" id="KW-1185">Reference proteome</keyword>
<gene>
    <name evidence="7" type="ORF">Tco_1057856</name>
</gene>
<protein>
    <submittedName>
        <fullName evidence="7">DEAD-box ATP-dependent RNA helicase 18</fullName>
    </submittedName>
</protein>
<dbReference type="InterPro" id="IPR027417">
    <property type="entry name" value="P-loop_NTPase"/>
</dbReference>
<keyword evidence="1 5" id="KW-0547">Nucleotide-binding</keyword>
<feature type="domain" description="Helicase ATP-binding" evidence="6">
    <location>
        <begin position="160"/>
        <end position="291"/>
    </location>
</feature>
<evidence type="ECO:0000313" key="8">
    <source>
        <dbReference type="Proteomes" id="UP001151760"/>
    </source>
</evidence>
<dbReference type="InterPro" id="IPR000629">
    <property type="entry name" value="RNA-helicase_DEAD-box_CS"/>
</dbReference>
<sequence length="418" mass="47600">MMNISLGRIVEIKRLQDILRVTAAQVESADIFMATKPKVIYVQVHTYSSEASSAVCYLNQCVDGPRQQTIFNMYRVRFMCVYPYIKKFQGSKLSHSNEVQPAVMNADLLSRDEQNISLLLNVLVLMMSSILKIEHKKPWNCELMLSIVRIPLNKFMVWPNQVDNLKKFCPKEEEMKLLEDLDEMRGNWEKCEKVLLGANESSTSDIKLLGLSVSNYGTKAGDLLAQQFQRLSLFILILDEADRLLDMGFHKLINSIISRLPKLRRSGLFSATQIEVVEELAKARLRKPVRVKVHASTQSSGNTTSLKTPSGLHIEFIKCEADKKSSQLAGHGFASVMVMLRELKPNGLLVPYIPQLAKWITAMTRTSSNEMQVEFTYGMAGCWRKVPAPSYRQFMNWKLLRGDHVHQSNVKLNKGERN</sequence>
<dbReference type="SUPFAM" id="SSF101447">
    <property type="entry name" value="Formin homology 2 domain (FH2 domain)"/>
    <property type="match status" value="1"/>
</dbReference>
<dbReference type="SUPFAM" id="SSF52540">
    <property type="entry name" value="P-loop containing nucleoside triphosphate hydrolases"/>
    <property type="match status" value="1"/>
</dbReference>
<dbReference type="Proteomes" id="UP001151760">
    <property type="component" value="Unassembled WGS sequence"/>
</dbReference>
<accession>A0ABQ5H6S7</accession>
<keyword evidence="3 5" id="KW-0347">Helicase</keyword>
<dbReference type="InterPro" id="IPR050079">
    <property type="entry name" value="DEAD_box_RNA_helicase"/>
</dbReference>
<evidence type="ECO:0000259" key="6">
    <source>
        <dbReference type="PROSITE" id="PS51192"/>
    </source>
</evidence>
<evidence type="ECO:0000256" key="5">
    <source>
        <dbReference type="RuleBase" id="RU000492"/>
    </source>
</evidence>
<dbReference type="PANTHER" id="PTHR47959">
    <property type="entry name" value="ATP-DEPENDENT RNA HELICASE RHLE-RELATED"/>
    <property type="match status" value="1"/>
</dbReference>
<dbReference type="InterPro" id="IPR014001">
    <property type="entry name" value="Helicase_ATP-bd"/>
</dbReference>
<dbReference type="PROSITE" id="PS51192">
    <property type="entry name" value="HELICASE_ATP_BIND_1"/>
    <property type="match status" value="1"/>
</dbReference>
<reference evidence="7" key="2">
    <citation type="submission" date="2022-01" db="EMBL/GenBank/DDBJ databases">
        <authorList>
            <person name="Yamashiro T."/>
            <person name="Shiraishi A."/>
            <person name="Satake H."/>
            <person name="Nakayama K."/>
        </authorList>
    </citation>
    <scope>NUCLEOTIDE SEQUENCE</scope>
</reference>
<dbReference type="InterPro" id="IPR011545">
    <property type="entry name" value="DEAD/DEAH_box_helicase_dom"/>
</dbReference>
<dbReference type="EMBL" id="BQNB010019269">
    <property type="protein sequence ID" value="GJT83514.1"/>
    <property type="molecule type" value="Genomic_DNA"/>
</dbReference>
<organism evidence="7 8">
    <name type="scientific">Tanacetum coccineum</name>
    <dbReference type="NCBI Taxonomy" id="301880"/>
    <lineage>
        <taxon>Eukaryota</taxon>
        <taxon>Viridiplantae</taxon>
        <taxon>Streptophyta</taxon>
        <taxon>Embryophyta</taxon>
        <taxon>Tracheophyta</taxon>
        <taxon>Spermatophyta</taxon>
        <taxon>Magnoliopsida</taxon>
        <taxon>eudicotyledons</taxon>
        <taxon>Gunneridae</taxon>
        <taxon>Pentapetalae</taxon>
        <taxon>asterids</taxon>
        <taxon>campanulids</taxon>
        <taxon>Asterales</taxon>
        <taxon>Asteraceae</taxon>
        <taxon>Asteroideae</taxon>
        <taxon>Anthemideae</taxon>
        <taxon>Anthemidinae</taxon>
        <taxon>Tanacetum</taxon>
    </lineage>
</organism>
<evidence type="ECO:0000256" key="4">
    <source>
        <dbReference type="ARBA" id="ARBA00022840"/>
    </source>
</evidence>
<proteinExistence type="inferred from homology"/>
<evidence type="ECO:0000313" key="7">
    <source>
        <dbReference type="EMBL" id="GJT83514.1"/>
    </source>
</evidence>
<dbReference type="Pfam" id="PF00270">
    <property type="entry name" value="DEAD"/>
    <property type="match status" value="1"/>
</dbReference>
<dbReference type="GO" id="GO:0004386">
    <property type="term" value="F:helicase activity"/>
    <property type="evidence" value="ECO:0007669"/>
    <property type="project" value="UniProtKB-KW"/>
</dbReference>
<dbReference type="Gene3D" id="3.40.50.300">
    <property type="entry name" value="P-loop containing nucleotide triphosphate hydrolases"/>
    <property type="match status" value="1"/>
</dbReference>
<evidence type="ECO:0000256" key="3">
    <source>
        <dbReference type="ARBA" id="ARBA00022806"/>
    </source>
</evidence>
<dbReference type="PANTHER" id="PTHR47959:SF1">
    <property type="entry name" value="ATP-DEPENDENT RNA HELICASE DBPA"/>
    <property type="match status" value="1"/>
</dbReference>
<keyword evidence="2 5" id="KW-0378">Hydrolase</keyword>
<comment type="similarity">
    <text evidence="5">Belongs to the DEAD box helicase family.</text>
</comment>
<evidence type="ECO:0000256" key="1">
    <source>
        <dbReference type="ARBA" id="ARBA00022741"/>
    </source>
</evidence>